<comment type="caution">
    <text evidence="2">The sequence shown here is derived from an EMBL/GenBank/DDBJ whole genome shotgun (WGS) entry which is preliminary data.</text>
</comment>
<feature type="compositionally biased region" description="Polar residues" evidence="1">
    <location>
        <begin position="32"/>
        <end position="56"/>
    </location>
</feature>
<proteinExistence type="predicted"/>
<evidence type="ECO:0000313" key="2">
    <source>
        <dbReference type="EMBL" id="CAL0321023.1"/>
    </source>
</evidence>
<reference evidence="2 3" key="1">
    <citation type="submission" date="2024-03" db="EMBL/GenBank/DDBJ databases">
        <authorList>
            <person name="Martinez-Hernandez J."/>
        </authorList>
    </citation>
    <scope>NUCLEOTIDE SEQUENCE [LARGE SCALE GENOMIC DNA]</scope>
</reference>
<evidence type="ECO:0000256" key="1">
    <source>
        <dbReference type="SAM" id="MobiDB-lite"/>
    </source>
</evidence>
<accession>A0AAV1XI57</accession>
<organism evidence="2 3">
    <name type="scientific">Lupinus luteus</name>
    <name type="common">European yellow lupine</name>
    <dbReference type="NCBI Taxonomy" id="3873"/>
    <lineage>
        <taxon>Eukaryota</taxon>
        <taxon>Viridiplantae</taxon>
        <taxon>Streptophyta</taxon>
        <taxon>Embryophyta</taxon>
        <taxon>Tracheophyta</taxon>
        <taxon>Spermatophyta</taxon>
        <taxon>Magnoliopsida</taxon>
        <taxon>eudicotyledons</taxon>
        <taxon>Gunneridae</taxon>
        <taxon>Pentapetalae</taxon>
        <taxon>rosids</taxon>
        <taxon>fabids</taxon>
        <taxon>Fabales</taxon>
        <taxon>Fabaceae</taxon>
        <taxon>Papilionoideae</taxon>
        <taxon>50 kb inversion clade</taxon>
        <taxon>genistoids sensu lato</taxon>
        <taxon>core genistoids</taxon>
        <taxon>Genisteae</taxon>
        <taxon>Lupinus</taxon>
    </lineage>
</organism>
<gene>
    <name evidence="2" type="ORF">LLUT_LOCUS22083</name>
</gene>
<evidence type="ECO:0000313" key="3">
    <source>
        <dbReference type="Proteomes" id="UP001497480"/>
    </source>
</evidence>
<keyword evidence="3" id="KW-1185">Reference proteome</keyword>
<dbReference type="EMBL" id="CAXHTB010000015">
    <property type="protein sequence ID" value="CAL0321023.1"/>
    <property type="molecule type" value="Genomic_DNA"/>
</dbReference>
<name>A0AAV1XI57_LUPLU</name>
<protein>
    <submittedName>
        <fullName evidence="2">Uncharacterized protein</fullName>
    </submittedName>
</protein>
<feature type="region of interest" description="Disordered" evidence="1">
    <location>
        <begin position="30"/>
        <end position="56"/>
    </location>
</feature>
<dbReference type="Proteomes" id="UP001497480">
    <property type="component" value="Unassembled WGS sequence"/>
</dbReference>
<sequence length="56" mass="6052">MKPNGVIAAAKVQVKDREAKVCYEKKEVLSASGLNSPRNAKNTQSPNSSKNSQAMF</sequence>
<dbReference type="AlphaFoldDB" id="A0AAV1XI57"/>